<dbReference type="VEuPathDB" id="FungiDB:CHGG_05866"/>
<dbReference type="HOGENOM" id="CLU_002639_6_3_1"/>
<dbReference type="Pfam" id="PF06985">
    <property type="entry name" value="HET"/>
    <property type="match status" value="1"/>
</dbReference>
<dbReference type="InterPro" id="IPR010730">
    <property type="entry name" value="HET"/>
</dbReference>
<dbReference type="RefSeq" id="XP_001221961.1">
    <property type="nucleotide sequence ID" value="XM_001221960.1"/>
</dbReference>
<keyword evidence="3" id="KW-1185">Reference proteome</keyword>
<accession>Q2H649</accession>
<dbReference type="STRING" id="306901.Q2H649"/>
<protein>
    <recommendedName>
        <fullName evidence="1">Heterokaryon incompatibility domain-containing protein</fullName>
    </recommendedName>
</protein>
<dbReference type="OMA" id="PHDIFAC"/>
<dbReference type="EMBL" id="CH408031">
    <property type="protein sequence ID" value="EAQ89247.1"/>
    <property type="molecule type" value="Genomic_DNA"/>
</dbReference>
<evidence type="ECO:0000259" key="1">
    <source>
        <dbReference type="Pfam" id="PF06985"/>
    </source>
</evidence>
<reference evidence="3" key="1">
    <citation type="journal article" date="2015" name="Genome Announc.">
        <title>Draft genome sequence of the cellulolytic fungus Chaetomium globosum.</title>
        <authorList>
            <person name="Cuomo C.A."/>
            <person name="Untereiner W.A."/>
            <person name="Ma L.-J."/>
            <person name="Grabherr M."/>
            <person name="Birren B.W."/>
        </authorList>
    </citation>
    <scope>NUCLEOTIDE SEQUENCE [LARGE SCALE GENOMIC DNA]</scope>
    <source>
        <strain evidence="3">ATCC 6205 / CBS 148.51 / DSM 1962 / NBRC 6347 / NRRL 1970</strain>
    </source>
</reference>
<organism evidence="2 3">
    <name type="scientific">Chaetomium globosum (strain ATCC 6205 / CBS 148.51 / DSM 1962 / NBRC 6347 / NRRL 1970)</name>
    <name type="common">Soil fungus</name>
    <dbReference type="NCBI Taxonomy" id="306901"/>
    <lineage>
        <taxon>Eukaryota</taxon>
        <taxon>Fungi</taxon>
        <taxon>Dikarya</taxon>
        <taxon>Ascomycota</taxon>
        <taxon>Pezizomycotina</taxon>
        <taxon>Sordariomycetes</taxon>
        <taxon>Sordariomycetidae</taxon>
        <taxon>Sordariales</taxon>
        <taxon>Chaetomiaceae</taxon>
        <taxon>Chaetomium</taxon>
    </lineage>
</organism>
<sequence length="650" mass="71422">MPLCQRCAPLTVNKLLENDVLFHADMGALKASAERGCEFCLLCWDAVHTTQEPRVAKLVRGESAWLEGESWTPTVWLRGVNLYHRGDAGAKVEITCGKLREGGLGEPEPGSDYNPLPSVNLLCFDSAGAAAPPTATRSLTTNGLRERYIALSYCWGVDTSGVLTLNANTHTALVQGVPETQLAKTHREVVSLARALGVRYVWVDALCIIQGDVKDWERESKRMAEAYGNATLTVIAGRSAASKDGFITNDSFRKERRPSPCVLPVDGSVDAGVLAVGPFRSDSYGPVSGRGWCFQEKMLSRRAVVFAEQQLGFYCAVEGVWENGVAKPNLWRPRFLQRPVSSTATTSSSETPKRPAHLSAQDEILRSWYGLLTQFSACQLSNPHDVFAAIIAVAQQASRVLNSRYLAGIWECDLVRGLLWRPAHHFRTEVAMKTPTTRPKPSKLTGTGPVIRAPSWSWAAVEGPISLPLGSLGFTPGVVARQRDPAYPKIRPKQSNPVRWSLDNKCGIDAMHMPACELQLVGHVAKVRVLTESVLGYIDARMRHRNIRRAGAVANGVLLAEPTPSGVTVGGEPWDQVVGLAFFDVKEERKGFDFAWCLPVVPDLGLLLERKLDGKFSRLGFVYIQKLRLVSSAGGRGHLFMLDYRVHRYL</sequence>
<evidence type="ECO:0000313" key="3">
    <source>
        <dbReference type="Proteomes" id="UP000001056"/>
    </source>
</evidence>
<dbReference type="eggNOG" id="ENOG502SK2K">
    <property type="taxonomic scope" value="Eukaryota"/>
</dbReference>
<dbReference type="GeneID" id="4391086"/>
<gene>
    <name evidence="2" type="ORF">CHGG_05866</name>
</gene>
<evidence type="ECO:0000313" key="2">
    <source>
        <dbReference type="EMBL" id="EAQ89247.1"/>
    </source>
</evidence>
<dbReference type="PANTHER" id="PTHR33112:SF10">
    <property type="entry name" value="TOL"/>
    <property type="match status" value="1"/>
</dbReference>
<dbReference type="InParanoid" id="Q2H649"/>
<proteinExistence type="predicted"/>
<dbReference type="AlphaFoldDB" id="Q2H649"/>
<feature type="domain" description="Heterokaryon incompatibility" evidence="1">
    <location>
        <begin position="148"/>
        <end position="296"/>
    </location>
</feature>
<dbReference type="PANTHER" id="PTHR33112">
    <property type="entry name" value="DOMAIN PROTEIN, PUTATIVE-RELATED"/>
    <property type="match status" value="1"/>
</dbReference>
<dbReference type="Proteomes" id="UP000001056">
    <property type="component" value="Unassembled WGS sequence"/>
</dbReference>
<dbReference type="OrthoDB" id="47007at2759"/>
<name>Q2H649_CHAGB</name>